<name>A0ACC2X250_9TREE</name>
<evidence type="ECO:0000313" key="2">
    <source>
        <dbReference type="Proteomes" id="UP001234202"/>
    </source>
</evidence>
<keyword evidence="2" id="KW-1185">Reference proteome</keyword>
<sequence length="674" mass="74049">MAQQFYSDATADPESIMMMEPTAPSGVATGDYEQYIDDHAPASNANNGNNDDDESYLHEMEQERAQALSLIPDDVKKFIVAFHQAILSSDGPQISAMYESGWNRLTQQYYAESEWPEAELLAPLVGGDQVFLTLYRELYFRHVYAKLEPNVDDRFQSYENICELFNLLLNSEEPVALDLPIQWLWDMLDEFVYQFQSFTAWRADIPSKSTEEQQLLADNPQIWSCYSVLNVLYSLVQRSSINAQLAAEHSSGQPHTADELAAIAGPYGSKPLYRNLGYFSLICLLRVHILIGDPTLALQTLSHIRLHAPDALFTKITACHVSTYYHVGFALMSLGRFPDAVKAFVGALIYFNRMKSFHTRSYQYGSISRQCDRMYALLAICTTLAPGPVDEGTMSAMREKYGEQLLMMQRGGDDALPVYRELYLSAAPKFLSPIAPPYESPDQLSAYTEELSTLDPATRHVDLFLAGVRASLSAPTMRSFLKLYTSIDAKKLASFMDEDEDDVLEKMMNLKSANRTYGSRGDSAAGAAGAGGSLLDGERMVVGNLDFTINNVSPPRSVSGLASWWELRADGFSALMYVQDVVSVAETTTNKRYAGYFIRNAEHAQRVLETIRAAPLPITRPAGTQGGDAQSGAGGQKPRGGTQATGGGAGGRAAGQPVKAGAAGGRTSGNPWAR</sequence>
<reference evidence="1" key="1">
    <citation type="submission" date="2023-04" db="EMBL/GenBank/DDBJ databases">
        <title>Draft Genome sequencing of Naganishia species isolated from polar environments using Oxford Nanopore Technology.</title>
        <authorList>
            <person name="Leo P."/>
            <person name="Venkateswaran K."/>
        </authorList>
    </citation>
    <scope>NUCLEOTIDE SEQUENCE</scope>
    <source>
        <strain evidence="1">DBVPG 5303</strain>
    </source>
</reference>
<evidence type="ECO:0000313" key="1">
    <source>
        <dbReference type="EMBL" id="KAJ9117665.1"/>
    </source>
</evidence>
<dbReference type="EMBL" id="JASBWV010000031">
    <property type="protein sequence ID" value="KAJ9117665.1"/>
    <property type="molecule type" value="Genomic_DNA"/>
</dbReference>
<proteinExistence type="predicted"/>
<accession>A0ACC2X250</accession>
<comment type="caution">
    <text evidence="1">The sequence shown here is derived from an EMBL/GenBank/DDBJ whole genome shotgun (WGS) entry which is preliminary data.</text>
</comment>
<protein>
    <submittedName>
        <fullName evidence="1">Uncharacterized protein</fullName>
    </submittedName>
</protein>
<dbReference type="Proteomes" id="UP001234202">
    <property type="component" value="Unassembled WGS sequence"/>
</dbReference>
<gene>
    <name evidence="1" type="ORF">QFC24_006379</name>
</gene>
<organism evidence="1 2">
    <name type="scientific">Naganishia onofrii</name>
    <dbReference type="NCBI Taxonomy" id="1851511"/>
    <lineage>
        <taxon>Eukaryota</taxon>
        <taxon>Fungi</taxon>
        <taxon>Dikarya</taxon>
        <taxon>Basidiomycota</taxon>
        <taxon>Agaricomycotina</taxon>
        <taxon>Tremellomycetes</taxon>
        <taxon>Filobasidiales</taxon>
        <taxon>Filobasidiaceae</taxon>
        <taxon>Naganishia</taxon>
    </lineage>
</organism>